<keyword evidence="2" id="KW-1185">Reference proteome</keyword>
<accession>A0A521F8J1</accession>
<sequence>MEIGYSILLRETLNAEGIEYKDCEYFQVVCPICKEPVFKVTRELEEKTTHYLSHYKEDSEEIDEERCELRVKKLTEEKIKTQNSNSRDQKLKFFLSVLRETIEENEYQGNDPKKVTRLFLKLEKSKPLNFLREQTYDYSSENLGTLSKEEMMGFFDDYVNDFKEISGGFPETLFSIKLQKEISYDIWKHLLSKKAEENYYFLFNHSYFFLMNRLENARNTRGLHEWENVLLNNMDRLIEASRSKSEKIFRQLMEYDVSQPFAIENSKLFSKMVSEITHEMLGTLLRVPYFELLKEGYKKSATN</sequence>
<dbReference type="OrthoDB" id="498635at2"/>
<proteinExistence type="predicted"/>
<reference evidence="1 2" key="1">
    <citation type="submission" date="2017-05" db="EMBL/GenBank/DDBJ databases">
        <authorList>
            <person name="Varghese N."/>
            <person name="Submissions S."/>
        </authorList>
    </citation>
    <scope>NUCLEOTIDE SEQUENCE [LARGE SCALE GENOMIC DNA]</scope>
    <source>
        <strain evidence="1 2">DSM 21985</strain>
    </source>
</reference>
<evidence type="ECO:0000313" key="2">
    <source>
        <dbReference type="Proteomes" id="UP000317557"/>
    </source>
</evidence>
<name>A0A521F8J1_9BACT</name>
<gene>
    <name evidence="1" type="ORF">SAMN06265219_1164</name>
</gene>
<dbReference type="Proteomes" id="UP000317557">
    <property type="component" value="Unassembled WGS sequence"/>
</dbReference>
<evidence type="ECO:0000313" key="1">
    <source>
        <dbReference type="EMBL" id="SMO92522.1"/>
    </source>
</evidence>
<organism evidence="1 2">
    <name type="scientific">Gracilimonas mengyeensis</name>
    <dbReference type="NCBI Taxonomy" id="1302730"/>
    <lineage>
        <taxon>Bacteria</taxon>
        <taxon>Pseudomonadati</taxon>
        <taxon>Balneolota</taxon>
        <taxon>Balneolia</taxon>
        <taxon>Balneolales</taxon>
        <taxon>Balneolaceae</taxon>
        <taxon>Gracilimonas</taxon>
    </lineage>
</organism>
<dbReference type="RefSeq" id="WP_142455695.1">
    <property type="nucleotide sequence ID" value="NZ_FXTP01000016.1"/>
</dbReference>
<dbReference type="EMBL" id="FXTP01000016">
    <property type="protein sequence ID" value="SMO92522.1"/>
    <property type="molecule type" value="Genomic_DNA"/>
</dbReference>
<dbReference type="AlphaFoldDB" id="A0A521F8J1"/>
<protein>
    <submittedName>
        <fullName evidence="1">Uncharacterized protein</fullName>
    </submittedName>
</protein>